<sequence>MGFGQDGGVWATNRGAALKAFERQANDRTELACYERLAAEGIKAIEGFSLPSLLGWDDDLLVIEMSIVTPPYLLDFGKAYLDRPFDFEEGGFTDWELEKRELYDTAQQWEIVSTVLARLASLGIHYYDAKPANIRFAE</sequence>
<evidence type="ECO:0000313" key="1">
    <source>
        <dbReference type="EMBL" id="TWT87204.1"/>
    </source>
</evidence>
<comment type="caution">
    <text evidence="1">The sequence shown here is derived from an EMBL/GenBank/DDBJ whole genome shotgun (WGS) entry which is preliminary data.</text>
</comment>
<name>A0A5C5ZIL7_9BACT</name>
<gene>
    <name evidence="1" type="ORF">Mal64_27420</name>
</gene>
<organism evidence="1 2">
    <name type="scientific">Pseudobythopirellula maris</name>
    <dbReference type="NCBI Taxonomy" id="2527991"/>
    <lineage>
        <taxon>Bacteria</taxon>
        <taxon>Pseudomonadati</taxon>
        <taxon>Planctomycetota</taxon>
        <taxon>Planctomycetia</taxon>
        <taxon>Pirellulales</taxon>
        <taxon>Lacipirellulaceae</taxon>
        <taxon>Pseudobythopirellula</taxon>
    </lineage>
</organism>
<evidence type="ECO:0000313" key="2">
    <source>
        <dbReference type="Proteomes" id="UP000315440"/>
    </source>
</evidence>
<keyword evidence="2" id="KW-1185">Reference proteome</keyword>
<evidence type="ECO:0008006" key="3">
    <source>
        <dbReference type="Google" id="ProtNLM"/>
    </source>
</evidence>
<dbReference type="EMBL" id="SJPQ01000003">
    <property type="protein sequence ID" value="TWT87204.1"/>
    <property type="molecule type" value="Genomic_DNA"/>
</dbReference>
<dbReference type="Proteomes" id="UP000315440">
    <property type="component" value="Unassembled WGS sequence"/>
</dbReference>
<proteinExistence type="predicted"/>
<protein>
    <recommendedName>
        <fullName evidence="3">Protein kinase domain-containing protein</fullName>
    </recommendedName>
</protein>
<reference evidence="1 2" key="1">
    <citation type="submission" date="2019-02" db="EMBL/GenBank/DDBJ databases">
        <title>Deep-cultivation of Planctomycetes and their phenomic and genomic characterization uncovers novel biology.</title>
        <authorList>
            <person name="Wiegand S."/>
            <person name="Jogler M."/>
            <person name="Boedeker C."/>
            <person name="Pinto D."/>
            <person name="Vollmers J."/>
            <person name="Rivas-Marin E."/>
            <person name="Kohn T."/>
            <person name="Peeters S.H."/>
            <person name="Heuer A."/>
            <person name="Rast P."/>
            <person name="Oberbeckmann S."/>
            <person name="Bunk B."/>
            <person name="Jeske O."/>
            <person name="Meyerdierks A."/>
            <person name="Storesund J.E."/>
            <person name="Kallscheuer N."/>
            <person name="Luecker S."/>
            <person name="Lage O.M."/>
            <person name="Pohl T."/>
            <person name="Merkel B.J."/>
            <person name="Hornburger P."/>
            <person name="Mueller R.-W."/>
            <person name="Bruemmer F."/>
            <person name="Labrenz M."/>
            <person name="Spormann A.M."/>
            <person name="Op Den Camp H."/>
            <person name="Overmann J."/>
            <person name="Amann R."/>
            <person name="Jetten M.S.M."/>
            <person name="Mascher T."/>
            <person name="Medema M.H."/>
            <person name="Devos D.P."/>
            <person name="Kaster A.-K."/>
            <person name="Ovreas L."/>
            <person name="Rohde M."/>
            <person name="Galperin M.Y."/>
            <person name="Jogler C."/>
        </authorList>
    </citation>
    <scope>NUCLEOTIDE SEQUENCE [LARGE SCALE GENOMIC DNA]</scope>
    <source>
        <strain evidence="1 2">Mal64</strain>
    </source>
</reference>
<accession>A0A5C5ZIL7</accession>
<dbReference type="AlphaFoldDB" id="A0A5C5ZIL7"/>